<dbReference type="PANTHER" id="PTHR37305">
    <property type="entry name" value="INTEGRAL MEMBRANE PROTEIN-RELATED"/>
    <property type="match status" value="1"/>
</dbReference>
<feature type="transmembrane region" description="Helical" evidence="1">
    <location>
        <begin position="234"/>
        <end position="257"/>
    </location>
</feature>
<keyword evidence="3" id="KW-1185">Reference proteome</keyword>
<keyword evidence="1" id="KW-1133">Transmembrane helix</keyword>
<dbReference type="GO" id="GO:0005886">
    <property type="term" value="C:plasma membrane"/>
    <property type="evidence" value="ECO:0007669"/>
    <property type="project" value="UniProtKB-SubCell"/>
</dbReference>
<dbReference type="STRING" id="568899.SAMN05192534_12513"/>
<accession>A0A1G8IPC4</accession>
<reference evidence="2 3" key="1">
    <citation type="submission" date="2016-10" db="EMBL/GenBank/DDBJ databases">
        <authorList>
            <person name="de Groot N.N."/>
        </authorList>
    </citation>
    <scope>NUCLEOTIDE SEQUENCE [LARGE SCALE GENOMIC DNA]</scope>
    <source>
        <strain evidence="2 3">DSM 21632</strain>
    </source>
</reference>
<proteinExistence type="predicted"/>
<organism evidence="2 3">
    <name type="scientific">Alteribacillus persepolensis</name>
    <dbReference type="NCBI Taxonomy" id="568899"/>
    <lineage>
        <taxon>Bacteria</taxon>
        <taxon>Bacillati</taxon>
        <taxon>Bacillota</taxon>
        <taxon>Bacilli</taxon>
        <taxon>Bacillales</taxon>
        <taxon>Bacillaceae</taxon>
        <taxon>Alteribacillus</taxon>
    </lineage>
</organism>
<feature type="transmembrane region" description="Helical" evidence="1">
    <location>
        <begin position="117"/>
        <end position="150"/>
    </location>
</feature>
<keyword evidence="1" id="KW-0812">Transmembrane</keyword>
<name>A0A1G8IPC4_9BACI</name>
<dbReference type="GO" id="GO:0140359">
    <property type="term" value="F:ABC-type transporter activity"/>
    <property type="evidence" value="ECO:0007669"/>
    <property type="project" value="InterPro"/>
</dbReference>
<feature type="transmembrane region" description="Helical" evidence="1">
    <location>
        <begin position="190"/>
        <end position="214"/>
    </location>
</feature>
<dbReference type="AlphaFoldDB" id="A0A1G8IPC4"/>
<dbReference type="Pfam" id="PF12679">
    <property type="entry name" value="ABC2_membrane_2"/>
    <property type="match status" value="1"/>
</dbReference>
<evidence type="ECO:0000313" key="2">
    <source>
        <dbReference type="EMBL" id="SDI20888.1"/>
    </source>
</evidence>
<feature type="transmembrane region" description="Helical" evidence="1">
    <location>
        <begin position="15"/>
        <end position="37"/>
    </location>
</feature>
<dbReference type="OrthoDB" id="9800309at2"/>
<protein>
    <submittedName>
        <fullName evidence="2">ABC-2 family transporter protein</fullName>
    </submittedName>
</protein>
<keyword evidence="1" id="KW-0472">Membrane</keyword>
<gene>
    <name evidence="2" type="ORF">SAMN05192534_12513</name>
</gene>
<evidence type="ECO:0000256" key="1">
    <source>
        <dbReference type="SAM" id="Phobius"/>
    </source>
</evidence>
<sequence>MNLIKLEILLLRRSFIIGGGIILFFTALLGSLADYYLNNAELLEAVEQFPDAVIEGFGFHVSVMTSFEGWTSGQIYTYYVLLLGCFAAMWACASIVKDRDMGTDEFLYSLPYSRLHVYFSRVAAQLFLTSTIFLLTFLITVACGFLFSQIESVRTIFFIMLAGYFIVLAFSGIGYILTTLLHSERSAMSAGVGIVMISFLLNMMAGMDETVSWLSYFSLFYVFDTKALVHGDGLSISAAAATLGIYIAGTALGAFLFKRQDVVR</sequence>
<dbReference type="Proteomes" id="UP000199163">
    <property type="component" value="Unassembled WGS sequence"/>
</dbReference>
<evidence type="ECO:0000313" key="3">
    <source>
        <dbReference type="Proteomes" id="UP000199163"/>
    </source>
</evidence>
<feature type="transmembrane region" description="Helical" evidence="1">
    <location>
        <begin position="156"/>
        <end position="178"/>
    </location>
</feature>
<dbReference type="EMBL" id="FNDK01000025">
    <property type="protein sequence ID" value="SDI20888.1"/>
    <property type="molecule type" value="Genomic_DNA"/>
</dbReference>
<dbReference type="RefSeq" id="WP_091275883.1">
    <property type="nucleotide sequence ID" value="NZ_FNDK01000025.1"/>
</dbReference>
<feature type="transmembrane region" description="Helical" evidence="1">
    <location>
        <begin position="76"/>
        <end position="96"/>
    </location>
</feature>
<dbReference type="PANTHER" id="PTHR37305:SF1">
    <property type="entry name" value="MEMBRANE PROTEIN"/>
    <property type="match status" value="1"/>
</dbReference>